<name>A0A3R9QZU6_9BACT</name>
<comment type="caution">
    <text evidence="2">The sequence shown here is derived from an EMBL/GenBank/DDBJ whole genome shotgun (WGS) entry which is preliminary data.</text>
</comment>
<feature type="transmembrane region" description="Helical" evidence="1">
    <location>
        <begin position="280"/>
        <end position="301"/>
    </location>
</feature>
<dbReference type="Proteomes" id="UP000269669">
    <property type="component" value="Unassembled WGS sequence"/>
</dbReference>
<feature type="transmembrane region" description="Helical" evidence="1">
    <location>
        <begin position="308"/>
        <end position="331"/>
    </location>
</feature>
<dbReference type="EMBL" id="RSDW01000001">
    <property type="protein sequence ID" value="RSL14564.1"/>
    <property type="molecule type" value="Genomic_DNA"/>
</dbReference>
<gene>
    <name evidence="2" type="ORF">EDE15_0016</name>
</gene>
<organism evidence="2 3">
    <name type="scientific">Edaphobacter aggregans</name>
    <dbReference type="NCBI Taxonomy" id="570835"/>
    <lineage>
        <taxon>Bacteria</taxon>
        <taxon>Pseudomonadati</taxon>
        <taxon>Acidobacteriota</taxon>
        <taxon>Terriglobia</taxon>
        <taxon>Terriglobales</taxon>
        <taxon>Acidobacteriaceae</taxon>
        <taxon>Edaphobacter</taxon>
    </lineage>
</organism>
<sequence length="570" mass="62769">MASRSDITSMITSTDSSAFSRRTEGLFRGIAAMAILIWVWRIVSVWHSPLSYDDAYMFYRYAEQLRPGHGFSWNAGGGPTYGPTSLLWTATIFLLSMLPLAPGKVLLLGSWLSGGAAVGTTAWAVSANATSSLLKGVGRVAAILGVLLMLLSTFRLNVITGMDTMESVAANALVAGMILLWTREPTKERAGVAGFCGVLAFLVRPDSALPVVLLAILADRLLVERQQRGRTLWLLLGVFFAGMGLDLLLCRLYFGTAVPLSFYVKTGAGYAGYIFDWQPALAGFNFLRWAVVFLLPILVLIDRQNWRIAVTFLVPMAAGFTYFMTLVQQIMGMPSRYYAPLFPFVVIPAMLMIDKALLQWPEGLLRTATIRVAVVAALVLSLGPMRTVRLVDAALLGHRTAYREPVRLTDAGKPLPSMGWFEAQVALADDVIAGLPTGARVASTEVGYMGAKAPQADVIDLAGLNNTEIARHGFSAQRLFAMKPDIVWMPLTDYSYMCGSVYSAPELLRDYDVWDGAFTFGLAVRKDSPYRKEIDEELKAAFAKIYPGLEMKRYLVRSVEWNREPYRWPS</sequence>
<evidence type="ECO:0008006" key="4">
    <source>
        <dbReference type="Google" id="ProtNLM"/>
    </source>
</evidence>
<feature type="transmembrane region" description="Helical" evidence="1">
    <location>
        <begin position="25"/>
        <end position="43"/>
    </location>
</feature>
<feature type="transmembrane region" description="Helical" evidence="1">
    <location>
        <begin position="137"/>
        <end position="156"/>
    </location>
</feature>
<feature type="transmembrane region" description="Helical" evidence="1">
    <location>
        <begin position="231"/>
        <end position="254"/>
    </location>
</feature>
<accession>A0A3R9QZU6</accession>
<keyword evidence="1" id="KW-0472">Membrane</keyword>
<keyword evidence="1" id="KW-0812">Transmembrane</keyword>
<evidence type="ECO:0000313" key="2">
    <source>
        <dbReference type="EMBL" id="RSL14564.1"/>
    </source>
</evidence>
<protein>
    <recommendedName>
        <fullName evidence="4">Dolichyl-phosphate-mannose-protein mannosyltransferase</fullName>
    </recommendedName>
</protein>
<evidence type="ECO:0000313" key="3">
    <source>
        <dbReference type="Proteomes" id="UP000269669"/>
    </source>
</evidence>
<keyword evidence="3" id="KW-1185">Reference proteome</keyword>
<feature type="transmembrane region" description="Helical" evidence="1">
    <location>
        <begin position="105"/>
        <end position="125"/>
    </location>
</feature>
<keyword evidence="1" id="KW-1133">Transmembrane helix</keyword>
<proteinExistence type="predicted"/>
<feature type="transmembrane region" description="Helical" evidence="1">
    <location>
        <begin position="80"/>
        <end position="98"/>
    </location>
</feature>
<evidence type="ECO:0000256" key="1">
    <source>
        <dbReference type="SAM" id="Phobius"/>
    </source>
</evidence>
<dbReference type="AlphaFoldDB" id="A0A3R9QZU6"/>
<reference evidence="2 3" key="1">
    <citation type="submission" date="2018-12" db="EMBL/GenBank/DDBJ databases">
        <title>Sequencing of bacterial isolates from soil warming experiment in Harvard Forest, Massachusetts, USA.</title>
        <authorList>
            <person name="Deangelis K."/>
        </authorList>
    </citation>
    <scope>NUCLEOTIDE SEQUENCE [LARGE SCALE GENOMIC DNA]</scope>
    <source>
        <strain evidence="2 3">EB153</strain>
    </source>
</reference>